<dbReference type="InterPro" id="IPR011013">
    <property type="entry name" value="Gal_mutarotase_sf_dom"/>
</dbReference>
<organism evidence="8 9">
    <name type="scientific">Mariniphaga sediminis</name>
    <dbReference type="NCBI Taxonomy" id="1628158"/>
    <lineage>
        <taxon>Bacteria</taxon>
        <taxon>Pseudomonadati</taxon>
        <taxon>Bacteroidota</taxon>
        <taxon>Bacteroidia</taxon>
        <taxon>Marinilabiliales</taxon>
        <taxon>Prolixibacteraceae</taxon>
        <taxon>Mariniphaga</taxon>
    </lineage>
</organism>
<accession>A0A399CYG0</accession>
<evidence type="ECO:0000259" key="7">
    <source>
        <dbReference type="Pfam" id="PF02884"/>
    </source>
</evidence>
<dbReference type="AlphaFoldDB" id="A0A399CYG0"/>
<dbReference type="RefSeq" id="WP_119351490.1">
    <property type="nucleotide sequence ID" value="NZ_QWET01000019.1"/>
</dbReference>
<comment type="cofactor">
    <cofactor evidence="1">
        <name>Ca(2+)</name>
        <dbReference type="ChEBI" id="CHEBI:29108"/>
    </cofactor>
</comment>
<reference evidence="8 9" key="1">
    <citation type="journal article" date="2015" name="Int. J. Syst. Evol. Microbiol.">
        <title>Mariniphaga sediminis sp. nov., isolated from coastal sediment.</title>
        <authorList>
            <person name="Wang F.Q."/>
            <person name="Shen Q.Y."/>
            <person name="Chen G.J."/>
            <person name="Du Z.J."/>
        </authorList>
    </citation>
    <scope>NUCLEOTIDE SEQUENCE [LARGE SCALE GENOMIC DNA]</scope>
    <source>
        <strain evidence="8 9">SY21</strain>
    </source>
</reference>
<feature type="domain" description="Polysaccharide lyase family 8 central" evidence="6">
    <location>
        <begin position="515"/>
        <end position="781"/>
    </location>
</feature>
<dbReference type="GO" id="GO:0005576">
    <property type="term" value="C:extracellular region"/>
    <property type="evidence" value="ECO:0007669"/>
    <property type="project" value="InterPro"/>
</dbReference>
<sequence>MKRKLYHRFYLTFVFLLLSVGGFCQNKWLDAIGEIHSAQPKTELLGAAGSYFEVAETAQAGDEVIGRVNLAHNSFEKADFEITGGTGAGFFQIEKFVNSRGKHFGILKVTQLPLNSSEYTVKVKAVFENGKTDSEEYTIKRVEVPLAEKFFNFIYSRLSTADRLFFPVADSKITEYLSKFKSGGTFSDLSYGLSKGGWEGLNEGAERINSMAMAYLDESSSFFGDEELKQKVYAALIFNAGEFAKYRTEWYETHLWRNTDYIAGIGINFFRLLRDEMSSPDAGTAQKAVEVYDAILDNCDNLFAERMDERPAIGNANRNHRMRSLAVRAAISYDYNRAITDWELWYDKEDPRIPGFYPTGALGDLMELVETGFVEADTYNNKNGFFPDGTICHHPAVGIQFTADGYGWPWLTEWSIPLANQFKDTPFRAQNKTYNTVAERILDAYRPLTFYGYLDMAAGGLVPDRKKWGNSLLKAVSGLLEAKSAGTIIEREDELRAYKTSLEREGYADPLAMSKAFWNIDYFIQRRPGYFASLKMISERSRGLERGIEKRSYYYLGDGALFVRVNPDDYNNIQYYYNWHVIPGTTAEQRLDDLPPSAVSAYPGANGTNAFAGVVSNGSVGFGAFRYERNHTREDALYSTVNANKGYFFFENEIVALGNNVKRVRPGDGADILTTLNQLEWKGDIAFGRAGDDQHETISFSGADAAHHLSAEQEPVWVYHDRVGYVVIPAEGHAVKIDLAAETRTPRWTKETASKKMFQLAVNHGANADADSYQYIVLPETTIDKVKTFARSVGNNNINVLKNEPELMAVYNTEIKVVEAAFYEPGALRFENEKGEEVHLSVDRPALVMMKDNGKNLEFSVSDPHHSTTETTINVAINIKLKGKNFDETDKRTRVAFTHSAEEVYAGKPVVQLFETEGRFITNAESLNVKKKR</sequence>
<dbReference type="SUPFAM" id="SSF49863">
    <property type="entry name" value="Hyaluronate lyase-like, C-terminal domain"/>
    <property type="match status" value="1"/>
</dbReference>
<dbReference type="EMBL" id="QWET01000019">
    <property type="protein sequence ID" value="RIH63522.1"/>
    <property type="molecule type" value="Genomic_DNA"/>
</dbReference>
<evidence type="ECO:0000256" key="2">
    <source>
        <dbReference type="ARBA" id="ARBA00006699"/>
    </source>
</evidence>
<gene>
    <name evidence="8" type="ORF">D1164_19015</name>
</gene>
<dbReference type="PANTHER" id="PTHR38481">
    <property type="entry name" value="HYALURONATE LYASE"/>
    <property type="match status" value="1"/>
</dbReference>
<proteinExistence type="inferred from homology"/>
<dbReference type="GO" id="GO:0005975">
    <property type="term" value="P:carbohydrate metabolic process"/>
    <property type="evidence" value="ECO:0007669"/>
    <property type="project" value="InterPro"/>
</dbReference>
<dbReference type="OrthoDB" id="6394136at2"/>
<comment type="caution">
    <text evidence="8">The sequence shown here is derived from an EMBL/GenBank/DDBJ whole genome shotgun (WGS) entry which is preliminary data.</text>
</comment>
<evidence type="ECO:0000313" key="9">
    <source>
        <dbReference type="Proteomes" id="UP000266441"/>
    </source>
</evidence>
<evidence type="ECO:0000256" key="4">
    <source>
        <dbReference type="ARBA" id="ARBA00022837"/>
    </source>
</evidence>
<dbReference type="InterPro" id="IPR038970">
    <property type="entry name" value="Lyase_8"/>
</dbReference>
<keyword evidence="4" id="KW-0106">Calcium</keyword>
<feature type="domain" description="Polysaccharide lyase family 8 C-terminal" evidence="7">
    <location>
        <begin position="800"/>
        <end position="870"/>
    </location>
</feature>
<comment type="subunit">
    <text evidence="3">Monomer.</text>
</comment>
<evidence type="ECO:0000256" key="5">
    <source>
        <dbReference type="ARBA" id="ARBA00023239"/>
    </source>
</evidence>
<dbReference type="InterPro" id="IPR004103">
    <property type="entry name" value="Lyase_8_C"/>
</dbReference>
<protein>
    <submittedName>
        <fullName evidence="8">Uncharacterized protein</fullName>
    </submittedName>
</protein>
<keyword evidence="9" id="KW-1185">Reference proteome</keyword>
<keyword evidence="5" id="KW-0456">Lyase</keyword>
<comment type="similarity">
    <text evidence="2">Belongs to the polysaccharide lyase 8 family.</text>
</comment>
<dbReference type="Proteomes" id="UP000266441">
    <property type="component" value="Unassembled WGS sequence"/>
</dbReference>
<evidence type="ECO:0000256" key="1">
    <source>
        <dbReference type="ARBA" id="ARBA00001913"/>
    </source>
</evidence>
<dbReference type="PANTHER" id="PTHR38481:SF1">
    <property type="entry name" value="HYALURONATE LYASE"/>
    <property type="match status" value="1"/>
</dbReference>
<dbReference type="Gene3D" id="2.70.98.10">
    <property type="match status" value="1"/>
</dbReference>
<evidence type="ECO:0000256" key="3">
    <source>
        <dbReference type="ARBA" id="ARBA00011245"/>
    </source>
</evidence>
<dbReference type="InterPro" id="IPR003159">
    <property type="entry name" value="Lyase_8_central_dom"/>
</dbReference>
<dbReference type="Gene3D" id="2.60.220.10">
    <property type="entry name" value="Polysaccharide lyase family 8-like, C-terminal"/>
    <property type="match status" value="1"/>
</dbReference>
<dbReference type="InterPro" id="IPR014718">
    <property type="entry name" value="GH-type_carb-bd"/>
</dbReference>
<dbReference type="GO" id="GO:0016837">
    <property type="term" value="F:carbon-oxygen lyase activity, acting on polysaccharides"/>
    <property type="evidence" value="ECO:0007669"/>
    <property type="project" value="UniProtKB-ARBA"/>
</dbReference>
<dbReference type="GO" id="GO:0030246">
    <property type="term" value="F:carbohydrate binding"/>
    <property type="evidence" value="ECO:0007669"/>
    <property type="project" value="InterPro"/>
</dbReference>
<name>A0A399CYG0_9BACT</name>
<dbReference type="InterPro" id="IPR008929">
    <property type="entry name" value="Chondroitin_lyas"/>
</dbReference>
<dbReference type="SUPFAM" id="SSF74650">
    <property type="entry name" value="Galactose mutarotase-like"/>
    <property type="match status" value="1"/>
</dbReference>
<dbReference type="SUPFAM" id="SSF48230">
    <property type="entry name" value="Chondroitin AC/alginate lyase"/>
    <property type="match status" value="1"/>
</dbReference>
<evidence type="ECO:0000313" key="8">
    <source>
        <dbReference type="EMBL" id="RIH63522.1"/>
    </source>
</evidence>
<evidence type="ECO:0000259" key="6">
    <source>
        <dbReference type="Pfam" id="PF02278"/>
    </source>
</evidence>
<dbReference type="Pfam" id="PF02884">
    <property type="entry name" value="Lyase_8_C"/>
    <property type="match status" value="1"/>
</dbReference>
<dbReference type="InterPro" id="IPR011071">
    <property type="entry name" value="Lyase_8-like_C"/>
</dbReference>
<dbReference type="Gene3D" id="1.50.10.100">
    <property type="entry name" value="Chondroitin AC/alginate lyase"/>
    <property type="match status" value="1"/>
</dbReference>
<dbReference type="Pfam" id="PF02278">
    <property type="entry name" value="Lyase_8"/>
    <property type="match status" value="1"/>
</dbReference>